<protein>
    <submittedName>
        <fullName evidence="2">Class I SAM-dependent methyltransferase</fullName>
    </submittedName>
</protein>
<feature type="domain" description="Methyltransferase" evidence="1">
    <location>
        <begin position="48"/>
        <end position="150"/>
    </location>
</feature>
<dbReference type="GO" id="GO:0008168">
    <property type="term" value="F:methyltransferase activity"/>
    <property type="evidence" value="ECO:0007669"/>
    <property type="project" value="UniProtKB-KW"/>
</dbReference>
<dbReference type="Pfam" id="PF13649">
    <property type="entry name" value="Methyltransf_25"/>
    <property type="match status" value="1"/>
</dbReference>
<accession>A0ABN2GU94</accession>
<proteinExistence type="predicted"/>
<reference evidence="2 3" key="1">
    <citation type="journal article" date="2019" name="Int. J. Syst. Evol. Microbiol.">
        <title>The Global Catalogue of Microorganisms (GCM) 10K type strain sequencing project: providing services to taxonomists for standard genome sequencing and annotation.</title>
        <authorList>
            <consortium name="The Broad Institute Genomics Platform"/>
            <consortium name="The Broad Institute Genome Sequencing Center for Infectious Disease"/>
            <person name="Wu L."/>
            <person name="Ma J."/>
        </authorList>
    </citation>
    <scope>NUCLEOTIDE SEQUENCE [LARGE SCALE GENOMIC DNA]</scope>
    <source>
        <strain evidence="2 3">JCM 14718</strain>
    </source>
</reference>
<organism evidence="2 3">
    <name type="scientific">Fodinicola feengrottensis</name>
    <dbReference type="NCBI Taxonomy" id="435914"/>
    <lineage>
        <taxon>Bacteria</taxon>
        <taxon>Bacillati</taxon>
        <taxon>Actinomycetota</taxon>
        <taxon>Actinomycetes</taxon>
        <taxon>Mycobacteriales</taxon>
        <taxon>Fodinicola</taxon>
    </lineage>
</organism>
<evidence type="ECO:0000259" key="1">
    <source>
        <dbReference type="Pfam" id="PF13649"/>
    </source>
</evidence>
<dbReference type="Proteomes" id="UP001500618">
    <property type="component" value="Unassembled WGS sequence"/>
</dbReference>
<keyword evidence="3" id="KW-1185">Reference proteome</keyword>
<dbReference type="GO" id="GO:0032259">
    <property type="term" value="P:methylation"/>
    <property type="evidence" value="ECO:0007669"/>
    <property type="project" value="UniProtKB-KW"/>
</dbReference>
<dbReference type="InterPro" id="IPR041698">
    <property type="entry name" value="Methyltransf_25"/>
</dbReference>
<dbReference type="CDD" id="cd02440">
    <property type="entry name" value="AdoMet_MTases"/>
    <property type="match status" value="1"/>
</dbReference>
<dbReference type="InterPro" id="IPR029063">
    <property type="entry name" value="SAM-dependent_MTases_sf"/>
</dbReference>
<dbReference type="SUPFAM" id="SSF53335">
    <property type="entry name" value="S-adenosyl-L-methionine-dependent methyltransferases"/>
    <property type="match status" value="1"/>
</dbReference>
<dbReference type="Gene3D" id="3.40.50.150">
    <property type="entry name" value="Vaccinia Virus protein VP39"/>
    <property type="match status" value="1"/>
</dbReference>
<evidence type="ECO:0000313" key="3">
    <source>
        <dbReference type="Proteomes" id="UP001500618"/>
    </source>
</evidence>
<sequence>MTVNEQTYGAGWAADYDMIFPDGPGVDATVDALVAYAAKSGAAEPVALELGVGTGRVAIPLAKRGIRVHGIDLEPTMLEVLRAKPAAVEVTDRLTVAVGDMTDVETFLTPGAPTKYDLVYTVFTTISALPDGAAQKRCVQAASQVLAERGRFVLEVALPRLDSFDGAGRRSRHVGKFGDSPTMETARLHLVDQVIESEIVMFSPDGRVRVQPIHHRFLWPAELDLMAEAAGMRRVSLTPGWKPGSFTPSTPLYVAEYVLV</sequence>
<keyword evidence="2" id="KW-0489">Methyltransferase</keyword>
<name>A0ABN2GU94_9ACTN</name>
<dbReference type="RefSeq" id="WP_344310440.1">
    <property type="nucleotide sequence ID" value="NZ_BAAANY010000009.1"/>
</dbReference>
<keyword evidence="2" id="KW-0808">Transferase</keyword>
<gene>
    <name evidence="2" type="ORF">GCM10009765_27790</name>
</gene>
<evidence type="ECO:0000313" key="2">
    <source>
        <dbReference type="EMBL" id="GAA1676920.1"/>
    </source>
</evidence>
<dbReference type="EMBL" id="BAAANY010000009">
    <property type="protein sequence ID" value="GAA1676920.1"/>
    <property type="molecule type" value="Genomic_DNA"/>
</dbReference>
<comment type="caution">
    <text evidence="2">The sequence shown here is derived from an EMBL/GenBank/DDBJ whole genome shotgun (WGS) entry which is preliminary data.</text>
</comment>